<reference evidence="2" key="1">
    <citation type="submission" date="2025-08" db="UniProtKB">
        <authorList>
            <consortium name="Ensembl"/>
        </authorList>
    </citation>
    <scope>IDENTIFICATION</scope>
</reference>
<dbReference type="GeneTree" id="ENSGT00940000161370"/>
<keyword evidence="3" id="KW-1185">Reference proteome</keyword>
<evidence type="ECO:0000313" key="3">
    <source>
        <dbReference type="Proteomes" id="UP000694402"/>
    </source>
</evidence>
<dbReference type="PANTHER" id="PTHR39654">
    <property type="entry name" value="LEUCINE-RICH REPEAT-CONTAINING PROTEIN 75A-LIKE ISOFORM X1"/>
    <property type="match status" value="1"/>
</dbReference>
<accession>A0A8C8IDL8</accession>
<dbReference type="SUPFAM" id="SSF52047">
    <property type="entry name" value="RNI-like"/>
    <property type="match status" value="1"/>
</dbReference>
<feature type="compositionally biased region" description="Basic and acidic residues" evidence="1">
    <location>
        <begin position="348"/>
        <end position="368"/>
    </location>
</feature>
<dbReference type="Proteomes" id="UP000694402">
    <property type="component" value="Unassembled WGS sequence"/>
</dbReference>
<dbReference type="PANTHER" id="PTHR39654:SF3">
    <property type="entry name" value="LEUCINE RICH REPEAT CONTAINING 75A"/>
    <property type="match status" value="1"/>
</dbReference>
<evidence type="ECO:0000313" key="2">
    <source>
        <dbReference type="Ensembl" id="ENSOTSP00005077742.1"/>
    </source>
</evidence>
<organism evidence="2 3">
    <name type="scientific">Oncorhynchus tshawytscha</name>
    <name type="common">Chinook salmon</name>
    <name type="synonym">Salmo tshawytscha</name>
    <dbReference type="NCBI Taxonomy" id="74940"/>
    <lineage>
        <taxon>Eukaryota</taxon>
        <taxon>Metazoa</taxon>
        <taxon>Chordata</taxon>
        <taxon>Craniata</taxon>
        <taxon>Vertebrata</taxon>
        <taxon>Euteleostomi</taxon>
        <taxon>Actinopterygii</taxon>
        <taxon>Neopterygii</taxon>
        <taxon>Teleostei</taxon>
        <taxon>Protacanthopterygii</taxon>
        <taxon>Salmoniformes</taxon>
        <taxon>Salmonidae</taxon>
        <taxon>Salmoninae</taxon>
        <taxon>Oncorhynchus</taxon>
    </lineage>
</organism>
<proteinExistence type="predicted"/>
<protein>
    <recommendedName>
        <fullName evidence="4">Leucine rich repeat containing 75A</fullName>
    </recommendedName>
</protein>
<dbReference type="Gene3D" id="3.80.10.10">
    <property type="entry name" value="Ribonuclease Inhibitor"/>
    <property type="match status" value="1"/>
</dbReference>
<gene>
    <name evidence="2" type="primary">LRRC75A</name>
</gene>
<feature type="region of interest" description="Disordered" evidence="1">
    <location>
        <begin position="293"/>
        <end position="396"/>
    </location>
</feature>
<dbReference type="AlphaFoldDB" id="A0A8C8IDL8"/>
<evidence type="ECO:0000256" key="1">
    <source>
        <dbReference type="SAM" id="MobiDB-lite"/>
    </source>
</evidence>
<name>A0A8C8IDL8_ONCTS</name>
<dbReference type="Ensembl" id="ENSOTST00005084246.2">
    <property type="protein sequence ID" value="ENSOTSP00005077742.1"/>
    <property type="gene ID" value="ENSOTSG00005061850.1"/>
</dbReference>
<evidence type="ECO:0008006" key="4">
    <source>
        <dbReference type="Google" id="ProtNLM"/>
    </source>
</evidence>
<sequence length="396" mass="44200">MGTKHTKGAASDTGGSCSLFSAWRRTQSSFSRWSSGDRLGRSGAPPPYQKRISMIQEVFVMAREGRQEDATELLKTLRQDLGMESTSLDDVLYRYASFRNLVDPITHDLIIRLARYLTCPKTEQDFLGAMEKVCRQLMYHLSPHFQWRRQGLLNSKPQPSLKAALSSPPVGGTVDLSGVPLGVRDTERLAAHLCLHAARVRSLELGFTELTDQALLLLLPTLSTLPCLQTLALNGNRLTRVVLRQLTDTLKDPRCFPALTWMDLGNNVDIFSLPQPFLMGLRKRCPKQGKLPTIQEQGEAQGQGGHAQGQDPNGRLPEERAGVSNEWQGSRTLDETEELEGELWDYNMRTHEIERSETKSKEKRDPMNGDRGQNYLKSIASCGGDDHGSPQSTNLN</sequence>
<dbReference type="InterPro" id="IPR032675">
    <property type="entry name" value="LRR_dom_sf"/>
</dbReference>
<reference evidence="2" key="2">
    <citation type="submission" date="2025-09" db="UniProtKB">
        <authorList>
            <consortium name="Ensembl"/>
        </authorList>
    </citation>
    <scope>IDENTIFICATION</scope>
</reference>